<dbReference type="InterPro" id="IPR051057">
    <property type="entry name" value="PI-PLC_domain"/>
</dbReference>
<evidence type="ECO:0000313" key="2">
    <source>
        <dbReference type="EMBL" id="MDR6241468.1"/>
    </source>
</evidence>
<dbReference type="GO" id="GO:0004436">
    <property type="term" value="F:phosphatidylinositol diacylglycerol-lyase activity"/>
    <property type="evidence" value="ECO:0007669"/>
    <property type="project" value="UniProtKB-EC"/>
</dbReference>
<dbReference type="SUPFAM" id="SSF51695">
    <property type="entry name" value="PLC-like phosphodiesterases"/>
    <property type="match status" value="1"/>
</dbReference>
<comment type="caution">
    <text evidence="2">The sequence shown here is derived from an EMBL/GenBank/DDBJ whole genome shotgun (WGS) entry which is preliminary data.</text>
</comment>
<organism evidence="2 3">
    <name type="scientific">Aureibacter tunicatorum</name>
    <dbReference type="NCBI Taxonomy" id="866807"/>
    <lineage>
        <taxon>Bacteria</taxon>
        <taxon>Pseudomonadati</taxon>
        <taxon>Bacteroidota</taxon>
        <taxon>Cytophagia</taxon>
        <taxon>Cytophagales</taxon>
        <taxon>Persicobacteraceae</taxon>
        <taxon>Aureibacter</taxon>
    </lineage>
</organism>
<accession>A0AAE4BV65</accession>
<evidence type="ECO:0000256" key="1">
    <source>
        <dbReference type="SAM" id="MobiDB-lite"/>
    </source>
</evidence>
<dbReference type="PROSITE" id="PS51257">
    <property type="entry name" value="PROKAR_LIPOPROTEIN"/>
    <property type="match status" value="1"/>
</dbReference>
<dbReference type="Proteomes" id="UP001185092">
    <property type="component" value="Unassembled WGS sequence"/>
</dbReference>
<name>A0AAE4BV65_9BACT</name>
<dbReference type="RefSeq" id="WP_309942270.1">
    <property type="nucleotide sequence ID" value="NZ_AP025306.1"/>
</dbReference>
<sequence>MKTNKTWLVVIAWLAACSSPMEDLNSIDDNRDYSTLSKNPSINSQVYELVPQEERKLFEISFPCTHNSYNYKGRFEKSNVFDNLPSQFQKGIRAIEIDVHEKSTYHFPFKVKKDISVYHGKATNGANGSRLAHYVLEEVRDFILENPKEMVFLKFETTVSGSQIDKLMDKSGLSGLVFDQIKTNPYPTKEDVIASGKRIIITRQIGNSRFSPSLPRHTAGGGYSDNSDHNPQSQPSENKYFSMQYYGITSVAGYGDADRAKYLNHPSRLGEFVDQTWKLNGKKPWRVIVDFPSVHNNHYYEVIEEMNERAIAKVRIVDESGNIMMKDGSNLYHWNWECAYENGVVMAKTSGECNFPIKAYETITLKPVSNQFDFVPKQVVISHDDNKNDYLVSFIATRK</sequence>
<dbReference type="PROSITE" id="PS50007">
    <property type="entry name" value="PIPLC_X_DOMAIN"/>
    <property type="match status" value="1"/>
</dbReference>
<dbReference type="GO" id="GO:0008081">
    <property type="term" value="F:phosphoric diester hydrolase activity"/>
    <property type="evidence" value="ECO:0007669"/>
    <property type="project" value="InterPro"/>
</dbReference>
<keyword evidence="3" id="KW-1185">Reference proteome</keyword>
<reference evidence="2" key="1">
    <citation type="submission" date="2023-07" db="EMBL/GenBank/DDBJ databases">
        <title>Genomic Encyclopedia of Type Strains, Phase IV (KMG-IV): sequencing the most valuable type-strain genomes for metagenomic binning, comparative biology and taxonomic classification.</title>
        <authorList>
            <person name="Goeker M."/>
        </authorList>
    </citation>
    <scope>NUCLEOTIDE SEQUENCE</scope>
    <source>
        <strain evidence="2">DSM 26174</strain>
    </source>
</reference>
<dbReference type="GO" id="GO:0006629">
    <property type="term" value="P:lipid metabolic process"/>
    <property type="evidence" value="ECO:0007669"/>
    <property type="project" value="InterPro"/>
</dbReference>
<proteinExistence type="predicted"/>
<dbReference type="Gene3D" id="3.20.20.190">
    <property type="entry name" value="Phosphatidylinositol (PI) phosphodiesterase"/>
    <property type="match status" value="1"/>
</dbReference>
<dbReference type="Pfam" id="PF26146">
    <property type="entry name" value="PI-PLC_X"/>
    <property type="match status" value="1"/>
</dbReference>
<evidence type="ECO:0000313" key="3">
    <source>
        <dbReference type="Proteomes" id="UP001185092"/>
    </source>
</evidence>
<feature type="region of interest" description="Disordered" evidence="1">
    <location>
        <begin position="208"/>
        <end position="236"/>
    </location>
</feature>
<gene>
    <name evidence="2" type="ORF">HNQ88_004555</name>
</gene>
<dbReference type="InterPro" id="IPR017946">
    <property type="entry name" value="PLC-like_Pdiesterase_TIM-brl"/>
</dbReference>
<dbReference type="EMBL" id="JAVDQD010000008">
    <property type="protein sequence ID" value="MDR6241468.1"/>
    <property type="molecule type" value="Genomic_DNA"/>
</dbReference>
<dbReference type="PANTHER" id="PTHR13593:SF140">
    <property type="entry name" value="PLC-LIKE PHOSPHODIESTERASE"/>
    <property type="match status" value="1"/>
</dbReference>
<dbReference type="AlphaFoldDB" id="A0AAE4BV65"/>
<dbReference type="PANTHER" id="PTHR13593">
    <property type="match status" value="1"/>
</dbReference>
<evidence type="ECO:0008006" key="4">
    <source>
        <dbReference type="Google" id="ProtNLM"/>
    </source>
</evidence>
<protein>
    <recommendedName>
        <fullName evidence="4">Phosphatidylinositol diacylglycerol-lyase</fullName>
    </recommendedName>
</protein>